<dbReference type="InterPro" id="IPR022224">
    <property type="entry name" value="DUF3750"/>
</dbReference>
<name>A0A376ALB2_9HYPH</name>
<reference evidence="2" key="1">
    <citation type="submission" date="2018-07" db="EMBL/GenBank/DDBJ databases">
        <authorList>
            <person name="Peiro R."/>
            <person name="Begona"/>
            <person name="Cbmso G."/>
            <person name="Lopez M."/>
            <person name="Gonzalez S."/>
        </authorList>
    </citation>
    <scope>NUCLEOTIDE SEQUENCE [LARGE SCALE GENOMIC DNA]</scope>
</reference>
<dbReference type="OrthoDB" id="199084at2"/>
<organism evidence="1 2">
    <name type="scientific">Ciceribacter selenitireducens ATCC BAA-1503</name>
    <dbReference type="NCBI Taxonomy" id="1336235"/>
    <lineage>
        <taxon>Bacteria</taxon>
        <taxon>Pseudomonadati</taxon>
        <taxon>Pseudomonadota</taxon>
        <taxon>Alphaproteobacteria</taxon>
        <taxon>Hyphomicrobiales</taxon>
        <taxon>Rhizobiaceae</taxon>
        <taxon>Ciceribacter</taxon>
    </lineage>
</organism>
<dbReference type="Pfam" id="PF12570">
    <property type="entry name" value="DUF3750"/>
    <property type="match status" value="1"/>
</dbReference>
<dbReference type="EMBL" id="UEYP01000007">
    <property type="protein sequence ID" value="SSC68467.1"/>
    <property type="molecule type" value="Genomic_DNA"/>
</dbReference>
<sequence length="246" mass="26484">MKTMLRLLTMLALVFVLPTLVSAGLWAAKDRPARWNEADWGSAGILPKAEETPQAAIYVFSAMTGGMKGSVASHAWIVTKQKNGQYQRYDKVGWGAPIRRNHRPPDGYWYSNPPRLVTSVKGPQAERLIPKMEAAISSYPHGEPGGYRIYPGPNSNTFVAHVLRSVPELGAVLPPDAVGRDYLPNGAFYALDSDGRDLHLSLGGLAGLSLGARSGLEVNLLGLVAGLDFQQPALKLPGFGAIGWPD</sequence>
<evidence type="ECO:0008006" key="3">
    <source>
        <dbReference type="Google" id="ProtNLM"/>
    </source>
</evidence>
<dbReference type="Proteomes" id="UP000254764">
    <property type="component" value="Unassembled WGS sequence"/>
</dbReference>
<dbReference type="RefSeq" id="WP_115671084.1">
    <property type="nucleotide sequence ID" value="NZ_UEYP01000007.1"/>
</dbReference>
<protein>
    <recommendedName>
        <fullName evidence="3">DUF3750 domain-containing protein</fullName>
    </recommendedName>
</protein>
<evidence type="ECO:0000313" key="2">
    <source>
        <dbReference type="Proteomes" id="UP000254764"/>
    </source>
</evidence>
<dbReference type="AlphaFoldDB" id="A0A376ALB2"/>
<keyword evidence="2" id="KW-1185">Reference proteome</keyword>
<evidence type="ECO:0000313" key="1">
    <source>
        <dbReference type="EMBL" id="SSC68467.1"/>
    </source>
</evidence>
<proteinExistence type="predicted"/>
<accession>A0A376ALB2</accession>
<gene>
    <name evidence="1" type="ORF">RHIZ70_4175</name>
</gene>